<gene>
    <name evidence="7" type="ORF">LSINAPIS_LOCUS4022</name>
</gene>
<dbReference type="InterPro" id="IPR009003">
    <property type="entry name" value="Peptidase_S1_PA"/>
</dbReference>
<feature type="domain" description="Peptidase S1" evidence="6">
    <location>
        <begin position="1"/>
        <end position="192"/>
    </location>
</feature>
<accession>A0A5E4Q2I8</accession>
<dbReference type="GO" id="GO:0004252">
    <property type="term" value="F:serine-type endopeptidase activity"/>
    <property type="evidence" value="ECO:0007669"/>
    <property type="project" value="InterPro"/>
</dbReference>
<keyword evidence="2" id="KW-0378">Hydrolase</keyword>
<dbReference type="InterPro" id="IPR043504">
    <property type="entry name" value="Peptidase_S1_PA_chymotrypsin"/>
</dbReference>
<dbReference type="InterPro" id="IPR001314">
    <property type="entry name" value="Peptidase_S1A"/>
</dbReference>
<dbReference type="CDD" id="cd00190">
    <property type="entry name" value="Tryp_SPc"/>
    <property type="match status" value="1"/>
</dbReference>
<evidence type="ECO:0000313" key="8">
    <source>
        <dbReference type="Proteomes" id="UP000324832"/>
    </source>
</evidence>
<organism evidence="7 8">
    <name type="scientific">Leptidea sinapis</name>
    <dbReference type="NCBI Taxonomy" id="189913"/>
    <lineage>
        <taxon>Eukaryota</taxon>
        <taxon>Metazoa</taxon>
        <taxon>Ecdysozoa</taxon>
        <taxon>Arthropoda</taxon>
        <taxon>Hexapoda</taxon>
        <taxon>Insecta</taxon>
        <taxon>Pterygota</taxon>
        <taxon>Neoptera</taxon>
        <taxon>Endopterygota</taxon>
        <taxon>Lepidoptera</taxon>
        <taxon>Glossata</taxon>
        <taxon>Ditrysia</taxon>
        <taxon>Papilionoidea</taxon>
        <taxon>Pieridae</taxon>
        <taxon>Dismorphiinae</taxon>
        <taxon>Leptidea</taxon>
    </lineage>
</organism>
<comment type="similarity">
    <text evidence="5">Belongs to the peptidase S1 family. CLIP subfamily.</text>
</comment>
<proteinExistence type="inferred from homology"/>
<keyword evidence="8" id="KW-1185">Reference proteome</keyword>
<evidence type="ECO:0000259" key="6">
    <source>
        <dbReference type="PROSITE" id="PS50240"/>
    </source>
</evidence>
<dbReference type="Gene3D" id="2.40.10.10">
    <property type="entry name" value="Trypsin-like serine proteases"/>
    <property type="match status" value="1"/>
</dbReference>
<evidence type="ECO:0000313" key="7">
    <source>
        <dbReference type="EMBL" id="VVC91323.1"/>
    </source>
</evidence>
<dbReference type="SUPFAM" id="SSF50494">
    <property type="entry name" value="Trypsin-like serine proteases"/>
    <property type="match status" value="1"/>
</dbReference>
<dbReference type="Pfam" id="PF00089">
    <property type="entry name" value="Trypsin"/>
    <property type="match status" value="1"/>
</dbReference>
<name>A0A5E4Q2I8_9NEOP</name>
<keyword evidence="4" id="KW-1015">Disulfide bond</keyword>
<dbReference type="SMART" id="SM00020">
    <property type="entry name" value="Tryp_SPc"/>
    <property type="match status" value="1"/>
</dbReference>
<dbReference type="InterPro" id="IPR050430">
    <property type="entry name" value="Peptidase_S1"/>
</dbReference>
<dbReference type="PANTHER" id="PTHR24276:SF98">
    <property type="entry name" value="FI18310P1-RELATED"/>
    <property type="match status" value="1"/>
</dbReference>
<dbReference type="FunFam" id="2.40.10.10:FF:000002">
    <property type="entry name" value="Transmembrane protease serine"/>
    <property type="match status" value="1"/>
</dbReference>
<dbReference type="AlphaFoldDB" id="A0A5E4Q2I8"/>
<evidence type="ECO:0000256" key="1">
    <source>
        <dbReference type="ARBA" id="ARBA00022670"/>
    </source>
</evidence>
<sequence length="196" mass="21776">MLLQASLITTRATDVIKLMKVEVYVGTDKKFQGRYYEMEKVFTPNNYNPYTNDNDIAVLKLKEPLVFNERVQPIAMADVNMKFDAGDNMMTMGYGKTPDGSISSTLLKVNVNYYDQETCKAVLKNKLPMAITDKMMCAGLPGKDACQGDSGGPLVYNNIQVGIVSFGAECGKYPGVYTRISALRNFIDEVTSQNEM</sequence>
<protein>
    <recommendedName>
        <fullName evidence="6">Peptidase S1 domain-containing protein</fullName>
    </recommendedName>
</protein>
<dbReference type="PRINTS" id="PR00722">
    <property type="entry name" value="CHYMOTRYPSIN"/>
</dbReference>
<dbReference type="Proteomes" id="UP000324832">
    <property type="component" value="Unassembled WGS sequence"/>
</dbReference>
<dbReference type="PANTHER" id="PTHR24276">
    <property type="entry name" value="POLYSERASE-RELATED"/>
    <property type="match status" value="1"/>
</dbReference>
<dbReference type="InterPro" id="IPR001254">
    <property type="entry name" value="Trypsin_dom"/>
</dbReference>
<reference evidence="7 8" key="1">
    <citation type="submission" date="2017-07" db="EMBL/GenBank/DDBJ databases">
        <authorList>
            <person name="Talla V."/>
            <person name="Backstrom N."/>
        </authorList>
    </citation>
    <scope>NUCLEOTIDE SEQUENCE [LARGE SCALE GENOMIC DNA]</scope>
</reference>
<evidence type="ECO:0000256" key="4">
    <source>
        <dbReference type="ARBA" id="ARBA00023157"/>
    </source>
</evidence>
<dbReference type="EMBL" id="FZQP02001026">
    <property type="protein sequence ID" value="VVC91323.1"/>
    <property type="molecule type" value="Genomic_DNA"/>
</dbReference>
<evidence type="ECO:0000256" key="5">
    <source>
        <dbReference type="ARBA" id="ARBA00024195"/>
    </source>
</evidence>
<dbReference type="InterPro" id="IPR033116">
    <property type="entry name" value="TRYPSIN_SER"/>
</dbReference>
<dbReference type="PROSITE" id="PS50240">
    <property type="entry name" value="TRYPSIN_DOM"/>
    <property type="match status" value="1"/>
</dbReference>
<dbReference type="PROSITE" id="PS00135">
    <property type="entry name" value="TRYPSIN_SER"/>
    <property type="match status" value="1"/>
</dbReference>
<keyword evidence="3" id="KW-0720">Serine protease</keyword>
<evidence type="ECO:0000256" key="2">
    <source>
        <dbReference type="ARBA" id="ARBA00022801"/>
    </source>
</evidence>
<evidence type="ECO:0000256" key="3">
    <source>
        <dbReference type="ARBA" id="ARBA00022825"/>
    </source>
</evidence>
<keyword evidence="1" id="KW-0645">Protease</keyword>
<dbReference type="GO" id="GO:0006508">
    <property type="term" value="P:proteolysis"/>
    <property type="evidence" value="ECO:0007669"/>
    <property type="project" value="UniProtKB-KW"/>
</dbReference>